<reference evidence="1" key="1">
    <citation type="submission" date="2019-06" db="EMBL/GenBank/DDBJ databases">
        <authorList>
            <person name="Zheng W."/>
        </authorList>
    </citation>
    <scope>NUCLEOTIDE SEQUENCE</scope>
    <source>
        <strain evidence="1">QDHG01</strain>
    </source>
</reference>
<proteinExistence type="predicted"/>
<dbReference type="EMBL" id="RRYP01029758">
    <property type="protein sequence ID" value="TNV71537.1"/>
    <property type="molecule type" value="Genomic_DNA"/>
</dbReference>
<accession>A0A8J8SUP4</accession>
<sequence length="252" mass="29294">MICVRNYIRTKRQEKNRFQVSSHNWRTLKLIQSNFYSQQRALSESKIHKTVRTLTNIELVGDAIMSEQDLKQIKDKATITLAILDKIEKPPVMTVVSVTTQRKQSTEVKPPIPVNTSEIINSLGLPANFDQTRLKVLQTLIEKFGVPSVPQMQAAIFWRKLENEVLILIRRQINSKQKDRQYQASIKEMFKYLQNDKDNSVKTRLLTGLIDVPSAAMLKTEDWTSATVILDVYFRDQLKQVVLVERFYRQTI</sequence>
<evidence type="ECO:0000313" key="2">
    <source>
        <dbReference type="Proteomes" id="UP000785679"/>
    </source>
</evidence>
<gene>
    <name evidence="1" type="ORF">FGO68_gene3977</name>
</gene>
<name>A0A8J8SUP4_HALGN</name>
<dbReference type="Proteomes" id="UP000785679">
    <property type="component" value="Unassembled WGS sequence"/>
</dbReference>
<comment type="caution">
    <text evidence="1">The sequence shown here is derived from an EMBL/GenBank/DDBJ whole genome shotgun (WGS) entry which is preliminary data.</text>
</comment>
<organism evidence="1 2">
    <name type="scientific">Halteria grandinella</name>
    <dbReference type="NCBI Taxonomy" id="5974"/>
    <lineage>
        <taxon>Eukaryota</taxon>
        <taxon>Sar</taxon>
        <taxon>Alveolata</taxon>
        <taxon>Ciliophora</taxon>
        <taxon>Intramacronucleata</taxon>
        <taxon>Spirotrichea</taxon>
        <taxon>Stichotrichia</taxon>
        <taxon>Sporadotrichida</taxon>
        <taxon>Halteriidae</taxon>
        <taxon>Halteria</taxon>
    </lineage>
</organism>
<keyword evidence="2" id="KW-1185">Reference proteome</keyword>
<protein>
    <submittedName>
        <fullName evidence="1">Uncharacterized protein</fullName>
    </submittedName>
</protein>
<evidence type="ECO:0000313" key="1">
    <source>
        <dbReference type="EMBL" id="TNV71537.1"/>
    </source>
</evidence>
<dbReference type="OrthoDB" id="44867at2759"/>
<dbReference type="AlphaFoldDB" id="A0A8J8SUP4"/>